<organism evidence="1 2">
    <name type="scientific">Ixodes persulcatus</name>
    <name type="common">Taiga tick</name>
    <dbReference type="NCBI Taxonomy" id="34615"/>
    <lineage>
        <taxon>Eukaryota</taxon>
        <taxon>Metazoa</taxon>
        <taxon>Ecdysozoa</taxon>
        <taxon>Arthropoda</taxon>
        <taxon>Chelicerata</taxon>
        <taxon>Arachnida</taxon>
        <taxon>Acari</taxon>
        <taxon>Parasitiformes</taxon>
        <taxon>Ixodida</taxon>
        <taxon>Ixodoidea</taxon>
        <taxon>Ixodidae</taxon>
        <taxon>Ixodinae</taxon>
        <taxon>Ixodes</taxon>
    </lineage>
</organism>
<accession>A0AC60PJ40</accession>
<sequence length="594" mass="65105">MATGHPQKKSSSAAPLHVIVAAVLVALADCARLTVTLLHTNDVHGHFEQFLPSGARCLESPAKLGQCVGGISRQKTLVNRVRSTGQHVLFLNAGDYYTGTLWYYLLGSKVVVDAVNYLGHDAMTLGNHEFDRGPEGLAPLLRHSKVPILGCNVHFSDEPLLKHLPLRPSITVLFGSILVGIIGFTPFKMDIGTVAPTVRFTNETECIKREAMQLHERGVKVIIAVGHSRLPENKIIALAVPEVSVIVGGRDHLFLYSGSTVNGSMSGDKPSDSYPVVVKRLDGSHCLIVTDFWRGKYLGNLTVTWDDRGQPLRWSGQPTLLDNSVAQDAAGLALLDRHRPELQAARSTVVASSQVYLQGQKETVRFIESNMGNVMAEAFLKFAIKRTHGISHSWSIVSAFFFNSGNIRAPIEEGSITLEDVINVIPYGNRLVLFNMTGAQLIQTVEHSVRQYDSKGITTHPAFLQIAGMRVVYNPDREPGNRVIDLQTLCTVCRVPHFEAVQEEKWYFVGTLNYIANGGDGYNFSFVKQGDRVDTSFADLQMAVEYMNASSPLVIGVDGRIAFRRGSCAESLVSHSLTSLYSLFLSALIFLATS</sequence>
<evidence type="ECO:0000313" key="1">
    <source>
        <dbReference type="EMBL" id="KAG0420686.1"/>
    </source>
</evidence>
<name>A0AC60PJ40_IXOPE</name>
<proteinExistence type="predicted"/>
<reference evidence="1 2" key="1">
    <citation type="journal article" date="2020" name="Cell">
        <title>Large-Scale Comparative Analyses of Tick Genomes Elucidate Their Genetic Diversity and Vector Capacities.</title>
        <authorList>
            <consortium name="Tick Genome and Microbiome Consortium (TIGMIC)"/>
            <person name="Jia N."/>
            <person name="Wang J."/>
            <person name="Shi W."/>
            <person name="Du L."/>
            <person name="Sun Y."/>
            <person name="Zhan W."/>
            <person name="Jiang J.F."/>
            <person name="Wang Q."/>
            <person name="Zhang B."/>
            <person name="Ji P."/>
            <person name="Bell-Sakyi L."/>
            <person name="Cui X.M."/>
            <person name="Yuan T.T."/>
            <person name="Jiang B.G."/>
            <person name="Yang W.F."/>
            <person name="Lam T.T."/>
            <person name="Chang Q.C."/>
            <person name="Ding S.J."/>
            <person name="Wang X.J."/>
            <person name="Zhu J.G."/>
            <person name="Ruan X.D."/>
            <person name="Zhao L."/>
            <person name="Wei J.T."/>
            <person name="Ye R.Z."/>
            <person name="Que T.C."/>
            <person name="Du C.H."/>
            <person name="Zhou Y.H."/>
            <person name="Cheng J.X."/>
            <person name="Dai P.F."/>
            <person name="Guo W.B."/>
            <person name="Han X.H."/>
            <person name="Huang E.J."/>
            <person name="Li L.F."/>
            <person name="Wei W."/>
            <person name="Gao Y.C."/>
            <person name="Liu J.Z."/>
            <person name="Shao H.Z."/>
            <person name="Wang X."/>
            <person name="Wang C.C."/>
            <person name="Yang T.C."/>
            <person name="Huo Q.B."/>
            <person name="Li W."/>
            <person name="Chen H.Y."/>
            <person name="Chen S.E."/>
            <person name="Zhou L.G."/>
            <person name="Ni X.B."/>
            <person name="Tian J.H."/>
            <person name="Sheng Y."/>
            <person name="Liu T."/>
            <person name="Pan Y.S."/>
            <person name="Xia L.Y."/>
            <person name="Li J."/>
            <person name="Zhao F."/>
            <person name="Cao W.C."/>
        </authorList>
    </citation>
    <scope>NUCLEOTIDE SEQUENCE [LARGE SCALE GENOMIC DNA]</scope>
    <source>
        <strain evidence="1">Iper-2018</strain>
    </source>
</reference>
<gene>
    <name evidence="1" type="ORF">HPB47_003357</name>
</gene>
<protein>
    <submittedName>
        <fullName evidence="1">Uncharacterized protein</fullName>
    </submittedName>
</protein>
<comment type="caution">
    <text evidence="1">The sequence shown here is derived from an EMBL/GenBank/DDBJ whole genome shotgun (WGS) entry which is preliminary data.</text>
</comment>
<dbReference type="EMBL" id="JABSTQ010010486">
    <property type="protein sequence ID" value="KAG0420686.1"/>
    <property type="molecule type" value="Genomic_DNA"/>
</dbReference>
<keyword evidence="2" id="KW-1185">Reference proteome</keyword>
<dbReference type="Proteomes" id="UP000805193">
    <property type="component" value="Unassembled WGS sequence"/>
</dbReference>
<evidence type="ECO:0000313" key="2">
    <source>
        <dbReference type="Proteomes" id="UP000805193"/>
    </source>
</evidence>